<dbReference type="Pfam" id="PF03927">
    <property type="entry name" value="NapD"/>
    <property type="match status" value="1"/>
</dbReference>
<dbReference type="Gene3D" id="3.30.70.920">
    <property type="match status" value="1"/>
</dbReference>
<evidence type="ECO:0000256" key="1">
    <source>
        <dbReference type="HAMAP-Rule" id="MF_02200"/>
    </source>
</evidence>
<keyword evidence="1" id="KW-0963">Cytoplasm</keyword>
<sequence length="84" mass="9215">MARRYHVSSAVIAVMPDQQTTVISAVRIMPGVQLHGSIGNRLIITIEGWSTGELGDRLTQISTIKGVIAANMVFEHSEHEETKE</sequence>
<keyword evidence="1" id="KW-0143">Chaperone</keyword>
<dbReference type="GO" id="GO:0005048">
    <property type="term" value="F:signal sequence binding"/>
    <property type="evidence" value="ECO:0007669"/>
    <property type="project" value="UniProtKB-UniRule"/>
</dbReference>
<dbReference type="GO" id="GO:0005737">
    <property type="term" value="C:cytoplasm"/>
    <property type="evidence" value="ECO:0007669"/>
    <property type="project" value="UniProtKB-SubCell"/>
</dbReference>
<name>A0A533I662_PARDE</name>
<evidence type="ECO:0000313" key="3">
    <source>
        <dbReference type="Proteomes" id="UP000315344"/>
    </source>
</evidence>
<organism evidence="2 3">
    <name type="scientific">Paracoccus denitrificans</name>
    <dbReference type="NCBI Taxonomy" id="266"/>
    <lineage>
        <taxon>Bacteria</taxon>
        <taxon>Pseudomonadati</taxon>
        <taxon>Pseudomonadota</taxon>
        <taxon>Alphaproteobacteria</taxon>
        <taxon>Rhodobacterales</taxon>
        <taxon>Paracoccaceae</taxon>
        <taxon>Paracoccus</taxon>
    </lineage>
</organism>
<dbReference type="HAMAP" id="MF_02200">
    <property type="entry name" value="NapD"/>
    <property type="match status" value="1"/>
</dbReference>
<gene>
    <name evidence="1" type="primary">napD</name>
    <name evidence="2" type="ORF">DI616_11285</name>
</gene>
<comment type="subcellular location">
    <subcellularLocation>
        <location evidence="1">Cytoplasm</location>
    </subcellularLocation>
</comment>
<dbReference type="AlphaFoldDB" id="A0A533I662"/>
<evidence type="ECO:0000313" key="2">
    <source>
        <dbReference type="EMBL" id="TKW66245.1"/>
    </source>
</evidence>
<dbReference type="InterPro" id="IPR005623">
    <property type="entry name" value="Chaperone_NapD_NO3_reduct"/>
</dbReference>
<dbReference type="GO" id="GO:0051224">
    <property type="term" value="P:negative regulation of protein transport"/>
    <property type="evidence" value="ECO:0007669"/>
    <property type="project" value="UniProtKB-UniRule"/>
</dbReference>
<comment type="similarity">
    <text evidence="1">Belongs to the NapD family.</text>
</comment>
<proteinExistence type="inferred from homology"/>
<comment type="caution">
    <text evidence="2">The sequence shown here is derived from an EMBL/GenBank/DDBJ whole genome shotgun (WGS) entry which is preliminary data.</text>
</comment>
<comment type="function">
    <text evidence="1">Chaperone for NapA, the catalytic subunit of the periplasmic nitrate reductase. It binds directly and specifically to the twin-arginine signal peptide of NapA, preventing premature interaction with the Tat translocase and premature export.</text>
</comment>
<reference evidence="2 3" key="1">
    <citation type="journal article" date="2017" name="Nat. Commun.">
        <title>In situ click chemistry generation of cyclooxygenase-2 inhibitors.</title>
        <authorList>
            <person name="Bhardwaj A."/>
            <person name="Kaur J."/>
            <person name="Wuest M."/>
            <person name="Wuest F."/>
        </authorList>
    </citation>
    <scope>NUCLEOTIDE SEQUENCE [LARGE SCALE GENOMIC DNA]</scope>
    <source>
        <strain evidence="2">S2_012_000_R3_94</strain>
    </source>
</reference>
<comment type="subunit">
    <text evidence="1">Interacts with the cytoplasmic NapA precursor.</text>
</comment>
<dbReference type="EMBL" id="VAFL01000008">
    <property type="protein sequence ID" value="TKW66245.1"/>
    <property type="molecule type" value="Genomic_DNA"/>
</dbReference>
<protein>
    <recommendedName>
        <fullName evidence="1">Chaperone NapD</fullName>
    </recommendedName>
    <alternativeName>
        <fullName evidence="1">NapA signal peptide-binding chaperone NapD</fullName>
    </alternativeName>
</protein>
<dbReference type="Proteomes" id="UP000315344">
    <property type="component" value="Unassembled WGS sequence"/>
</dbReference>
<accession>A0A533I662</accession>